<protein>
    <submittedName>
        <fullName evidence="1">Uncharacterized protein</fullName>
    </submittedName>
</protein>
<dbReference type="AlphaFoldDB" id="K1S3T5"/>
<comment type="caution">
    <text evidence="1">The sequence shown here is derived from an EMBL/GenBank/DDBJ whole genome shotgun (WGS) entry which is preliminary data.</text>
</comment>
<gene>
    <name evidence="1" type="ORF">LEA_18906</name>
</gene>
<accession>K1S3T5</accession>
<reference evidence="1" key="1">
    <citation type="journal article" date="2013" name="Environ. Microbiol.">
        <title>Microbiota from the distal guts of lean and obese adolescents exhibit partial functional redundancy besides clear differences in community structure.</title>
        <authorList>
            <person name="Ferrer M."/>
            <person name="Ruiz A."/>
            <person name="Lanza F."/>
            <person name="Haange S.B."/>
            <person name="Oberbach A."/>
            <person name="Till H."/>
            <person name="Bargiela R."/>
            <person name="Campoy C."/>
            <person name="Segura M.T."/>
            <person name="Richter M."/>
            <person name="von Bergen M."/>
            <person name="Seifert J."/>
            <person name="Suarez A."/>
        </authorList>
    </citation>
    <scope>NUCLEOTIDE SEQUENCE</scope>
</reference>
<dbReference type="EMBL" id="AJWY01012985">
    <property type="protein sequence ID" value="EKC48365.1"/>
    <property type="molecule type" value="Genomic_DNA"/>
</dbReference>
<name>K1S3T5_9ZZZZ</name>
<sequence length="20" mass="2184">MAGLPLENPSEYTDLVCSIM</sequence>
<proteinExistence type="predicted"/>
<organism evidence="1">
    <name type="scientific">human gut metagenome</name>
    <dbReference type="NCBI Taxonomy" id="408170"/>
    <lineage>
        <taxon>unclassified sequences</taxon>
        <taxon>metagenomes</taxon>
        <taxon>organismal metagenomes</taxon>
    </lineage>
</organism>
<evidence type="ECO:0000313" key="1">
    <source>
        <dbReference type="EMBL" id="EKC48365.1"/>
    </source>
</evidence>